<comment type="caution">
    <text evidence="1">The sequence shown here is derived from an EMBL/GenBank/DDBJ whole genome shotgun (WGS) entry which is preliminary data.</text>
</comment>
<reference evidence="1" key="1">
    <citation type="submission" date="2016-10" db="EMBL/GenBank/DDBJ databases">
        <authorList>
            <person name="Wang S."/>
            <person name="Zhu B."/>
        </authorList>
    </citation>
    <scope>NUCLEOTIDE SEQUENCE</scope>
    <source>
        <strain evidence="1">JCM 8580</strain>
    </source>
</reference>
<protein>
    <submittedName>
        <fullName evidence="1">Uncharacterized protein</fullName>
    </submittedName>
</protein>
<organism evidence="1 2">
    <name type="scientific">Enterobacter kobei</name>
    <dbReference type="NCBI Taxonomy" id="208224"/>
    <lineage>
        <taxon>Bacteria</taxon>
        <taxon>Pseudomonadati</taxon>
        <taxon>Pseudomonadota</taxon>
        <taxon>Gammaproteobacteria</taxon>
        <taxon>Enterobacterales</taxon>
        <taxon>Enterobacteriaceae</taxon>
        <taxon>Enterobacter</taxon>
        <taxon>Enterobacter cloacae complex</taxon>
    </lineage>
</organism>
<dbReference type="EMBL" id="MKXD01000003">
    <property type="protein sequence ID" value="OLR18852.1"/>
    <property type="molecule type" value="Genomic_DNA"/>
</dbReference>
<gene>
    <name evidence="1" type="ORF">BH713_20605</name>
</gene>
<evidence type="ECO:0000313" key="1">
    <source>
        <dbReference type="EMBL" id="OLR18852.1"/>
    </source>
</evidence>
<sequence>MLGMAYVTPAAKNKLAAALLLGASPLQTVYCSRTASVVSNALLHPPAKSNTVAEYCSRLEMHLYTLLRMLTPELEQYALNEPVTVRIRHDQTVSDTCFLSIWQRIFPERYALHPIIFRPDDDGLMWLDEWLDEQSPSLVLSVEVNLFGDKADNQAESISLLLLASPAWIKEKHTSPLAFIHRPVPVIKAVEAIDDVVRWAKLSPDEGYFNWRSQLTPSSQTEIIEAMDAKGYLFDKDREYSLDNSFGKPDFAVGNITLICACEHANSTQEPQWIMLEDKMPQCVIVRPA</sequence>
<evidence type="ECO:0000313" key="2">
    <source>
        <dbReference type="Proteomes" id="UP000187000"/>
    </source>
</evidence>
<dbReference type="Proteomes" id="UP000187000">
    <property type="component" value="Unassembled WGS sequence"/>
</dbReference>
<accession>A0ACC8S5T1</accession>
<keyword evidence="2" id="KW-1185">Reference proteome</keyword>
<name>A0ACC8S5T1_9ENTR</name>
<proteinExistence type="predicted"/>